<dbReference type="AlphaFoldDB" id="A0A7S3PZ51"/>
<dbReference type="EMBL" id="HBIO01006946">
    <property type="protein sequence ID" value="CAE0460296.1"/>
    <property type="molecule type" value="Transcribed_RNA"/>
</dbReference>
<dbReference type="InterPro" id="IPR013240">
    <property type="entry name" value="DNA-dir_RNA_pol1_su_RPA34"/>
</dbReference>
<proteinExistence type="predicted"/>
<evidence type="ECO:0000313" key="2">
    <source>
        <dbReference type="EMBL" id="CAE0460296.1"/>
    </source>
</evidence>
<feature type="compositionally biased region" description="Basic residues" evidence="1">
    <location>
        <begin position="206"/>
        <end position="229"/>
    </location>
</feature>
<name>A0A7S3PZ51_9STRA</name>
<organism evidence="2">
    <name type="scientific">Chaetoceros debilis</name>
    <dbReference type="NCBI Taxonomy" id="122233"/>
    <lineage>
        <taxon>Eukaryota</taxon>
        <taxon>Sar</taxon>
        <taxon>Stramenopiles</taxon>
        <taxon>Ochrophyta</taxon>
        <taxon>Bacillariophyta</taxon>
        <taxon>Coscinodiscophyceae</taxon>
        <taxon>Chaetocerotophycidae</taxon>
        <taxon>Chaetocerotales</taxon>
        <taxon>Chaetocerotaceae</taxon>
        <taxon>Chaetoceros</taxon>
    </lineage>
</organism>
<feature type="region of interest" description="Disordered" evidence="1">
    <location>
        <begin position="186"/>
        <end position="229"/>
    </location>
</feature>
<gene>
    <name evidence="2" type="ORF">CDEB00056_LOCUS5137</name>
</gene>
<reference evidence="2" key="1">
    <citation type="submission" date="2021-01" db="EMBL/GenBank/DDBJ databases">
        <authorList>
            <person name="Corre E."/>
            <person name="Pelletier E."/>
            <person name="Niang G."/>
            <person name="Scheremetjew M."/>
            <person name="Finn R."/>
            <person name="Kale V."/>
            <person name="Holt S."/>
            <person name="Cochrane G."/>
            <person name="Meng A."/>
            <person name="Brown T."/>
            <person name="Cohen L."/>
        </authorList>
    </citation>
    <scope>NUCLEOTIDE SEQUENCE</scope>
    <source>
        <strain evidence="2">MM31A-1</strain>
    </source>
</reference>
<evidence type="ECO:0000256" key="1">
    <source>
        <dbReference type="SAM" id="MobiDB-lite"/>
    </source>
</evidence>
<dbReference type="GO" id="GO:0006360">
    <property type="term" value="P:transcription by RNA polymerase I"/>
    <property type="evidence" value="ECO:0007669"/>
    <property type="project" value="InterPro"/>
</dbReference>
<protein>
    <submittedName>
        <fullName evidence="2">Uncharacterized protein</fullName>
    </submittedName>
</protein>
<sequence>MASNTEESLLPPSKFKLPDDFEENRGDYEIWSVRAPVKFKMNLLEGATLQFNLDKSKKGGRKTKHATTVEIDGDKYSFSQEHTSEVESFRILSASADVNDDSDDELDEERKRSGMVPLPMSFKKHFNIVQTTNDNIPDVDLAPSTERASDLDMKNLKMRIPYTHIDQKSGLKRRWNMMGAGAEWVAPAGSKVDGGNNIQNSMSSTKSKKSKTDKKNKKDKKAKSKKAKQ</sequence>
<dbReference type="Pfam" id="PF08208">
    <property type="entry name" value="RNA_polI_A34"/>
    <property type="match status" value="1"/>
</dbReference>
<accession>A0A7S3PZ51</accession>
<dbReference type="Gene3D" id="6.20.250.70">
    <property type="match status" value="1"/>
</dbReference>